<protein>
    <submittedName>
        <fullName evidence="1">Uncharacterized protein</fullName>
    </submittedName>
</protein>
<evidence type="ECO:0000313" key="2">
    <source>
        <dbReference type="Proteomes" id="UP000694410"/>
    </source>
</evidence>
<reference evidence="1" key="2">
    <citation type="submission" date="2025-09" db="UniProtKB">
        <authorList>
            <consortium name="Ensembl"/>
        </authorList>
    </citation>
    <scope>IDENTIFICATION</scope>
</reference>
<accession>A0A8C0U968</accession>
<dbReference type="AlphaFoldDB" id="A0A8C0U968"/>
<dbReference type="Ensembl" id="ENSCCET00000008776.1">
    <property type="protein sequence ID" value="ENSCCEP00000005288.1"/>
    <property type="gene ID" value="ENSCCEG00000005852.1"/>
</dbReference>
<dbReference type="Proteomes" id="UP000694410">
    <property type="component" value="Unplaced"/>
</dbReference>
<organism evidence="1 2">
    <name type="scientific">Cyanistes caeruleus</name>
    <name type="common">Eurasian blue tit</name>
    <name type="synonym">Parus caeruleus</name>
    <dbReference type="NCBI Taxonomy" id="156563"/>
    <lineage>
        <taxon>Eukaryota</taxon>
        <taxon>Metazoa</taxon>
        <taxon>Chordata</taxon>
        <taxon>Craniata</taxon>
        <taxon>Vertebrata</taxon>
        <taxon>Euteleostomi</taxon>
        <taxon>Archelosauria</taxon>
        <taxon>Archosauria</taxon>
        <taxon>Dinosauria</taxon>
        <taxon>Saurischia</taxon>
        <taxon>Theropoda</taxon>
        <taxon>Coelurosauria</taxon>
        <taxon>Aves</taxon>
        <taxon>Neognathae</taxon>
        <taxon>Neoaves</taxon>
        <taxon>Telluraves</taxon>
        <taxon>Australaves</taxon>
        <taxon>Passeriformes</taxon>
        <taxon>Paridae</taxon>
        <taxon>Cyanistes</taxon>
    </lineage>
</organism>
<evidence type="ECO:0000313" key="1">
    <source>
        <dbReference type="Ensembl" id="ENSCCEP00000005288.1"/>
    </source>
</evidence>
<proteinExistence type="predicted"/>
<name>A0A8C0U968_CYACU</name>
<sequence length="80" mass="9135">AFLPVLPVFSELLVILKESEEGKQNEKHYLSPGISFTQISSSGTCRLEPWKQTTVKVRDKEKDEIQMWKQAKNSQVIGTE</sequence>
<reference evidence="1" key="1">
    <citation type="submission" date="2025-08" db="UniProtKB">
        <authorList>
            <consortium name="Ensembl"/>
        </authorList>
    </citation>
    <scope>IDENTIFICATION</scope>
</reference>
<keyword evidence="2" id="KW-1185">Reference proteome</keyword>